<name>A0A6A6GIJ2_9PEZI</name>
<sequence>MPDTLDFQSTKGLRRGLHPDHFTPSSIDSITSTMQLSWSSLLTIASAVTAVCADAHTSCWCESDGSVKDKSFGIQGTLTKGACAEYFKSYNFFRNDRPISKAGVTLTVTNYNGFSFQAQNYHWLCVARQNNLVASIIGGNEWSKACIAAAKVNAPNEKGVRGKCPQPGNFPEVP</sequence>
<accession>A0A6A6GIJ2</accession>
<dbReference type="Proteomes" id="UP000799538">
    <property type="component" value="Unassembled WGS sequence"/>
</dbReference>
<reference evidence="2" key="1">
    <citation type="journal article" date="2020" name="Stud. Mycol.">
        <title>101 Dothideomycetes genomes: A test case for predicting lifestyles and emergence of pathogens.</title>
        <authorList>
            <person name="Haridas S."/>
            <person name="Albert R."/>
            <person name="Binder M."/>
            <person name="Bloem J."/>
            <person name="LaButti K."/>
            <person name="Salamov A."/>
            <person name="Andreopoulos B."/>
            <person name="Baker S."/>
            <person name="Barry K."/>
            <person name="Bills G."/>
            <person name="Bluhm B."/>
            <person name="Cannon C."/>
            <person name="Castanera R."/>
            <person name="Culley D."/>
            <person name="Daum C."/>
            <person name="Ezra D."/>
            <person name="Gonzalez J."/>
            <person name="Henrissat B."/>
            <person name="Kuo A."/>
            <person name="Liang C."/>
            <person name="Lipzen A."/>
            <person name="Lutzoni F."/>
            <person name="Magnuson J."/>
            <person name="Mondo S."/>
            <person name="Nolan M."/>
            <person name="Ohm R."/>
            <person name="Pangilinan J."/>
            <person name="Park H.-J."/>
            <person name="Ramirez L."/>
            <person name="Alfaro M."/>
            <person name="Sun H."/>
            <person name="Tritt A."/>
            <person name="Yoshinaga Y."/>
            <person name="Zwiers L.-H."/>
            <person name="Turgeon B."/>
            <person name="Goodwin S."/>
            <person name="Spatafora J."/>
            <person name="Crous P."/>
            <person name="Grigoriev I."/>
        </authorList>
    </citation>
    <scope>NUCLEOTIDE SEQUENCE [LARGE SCALE GENOMIC DNA]</scope>
    <source>
        <strain evidence="2">CECT 20119</strain>
    </source>
</reference>
<dbReference type="AlphaFoldDB" id="A0A6A6GIJ2"/>
<protein>
    <submittedName>
        <fullName evidence="1">Uncharacterized protein</fullName>
    </submittedName>
</protein>
<dbReference type="EMBL" id="ML992503">
    <property type="protein sequence ID" value="KAF2225555.1"/>
    <property type="molecule type" value="Genomic_DNA"/>
</dbReference>
<evidence type="ECO:0000313" key="2">
    <source>
        <dbReference type="Proteomes" id="UP000799538"/>
    </source>
</evidence>
<keyword evidence="2" id="KW-1185">Reference proteome</keyword>
<gene>
    <name evidence="1" type="ORF">BDZ85DRAFT_257688</name>
</gene>
<organism evidence="1 2">
    <name type="scientific">Elsinoe ampelina</name>
    <dbReference type="NCBI Taxonomy" id="302913"/>
    <lineage>
        <taxon>Eukaryota</taxon>
        <taxon>Fungi</taxon>
        <taxon>Dikarya</taxon>
        <taxon>Ascomycota</taxon>
        <taxon>Pezizomycotina</taxon>
        <taxon>Dothideomycetes</taxon>
        <taxon>Dothideomycetidae</taxon>
        <taxon>Myriangiales</taxon>
        <taxon>Elsinoaceae</taxon>
        <taxon>Elsinoe</taxon>
    </lineage>
</organism>
<evidence type="ECO:0000313" key="1">
    <source>
        <dbReference type="EMBL" id="KAF2225555.1"/>
    </source>
</evidence>
<proteinExistence type="predicted"/>